<dbReference type="SUPFAM" id="SSF51735">
    <property type="entry name" value="NAD(P)-binding Rossmann-fold domains"/>
    <property type="match status" value="1"/>
</dbReference>
<evidence type="ECO:0000256" key="2">
    <source>
        <dbReference type="ARBA" id="ARBA00022857"/>
    </source>
</evidence>
<dbReference type="Gene3D" id="3.60.21.10">
    <property type="match status" value="1"/>
</dbReference>
<dbReference type="Pfam" id="PF13561">
    <property type="entry name" value="adh_short_C2"/>
    <property type="match status" value="1"/>
</dbReference>
<dbReference type="Proteomes" id="UP001239213">
    <property type="component" value="Unassembled WGS sequence"/>
</dbReference>
<evidence type="ECO:0000256" key="3">
    <source>
        <dbReference type="ARBA" id="ARBA00023002"/>
    </source>
</evidence>
<dbReference type="PANTHER" id="PTHR43618:SF18">
    <property type="entry name" value="SHORT CHAIN DEHYDROGENASE_REDUCTASE FAMILY (AFU_ORTHOLOGUE AFUA_5G12480)"/>
    <property type="match status" value="1"/>
</dbReference>
<dbReference type="SUPFAM" id="SSF56300">
    <property type="entry name" value="Metallo-dependent phosphatases"/>
    <property type="match status" value="1"/>
</dbReference>
<proteinExistence type="inferred from homology"/>
<organism evidence="5 6">
    <name type="scientific">Colletotrichum cuscutae</name>
    <dbReference type="NCBI Taxonomy" id="1209917"/>
    <lineage>
        <taxon>Eukaryota</taxon>
        <taxon>Fungi</taxon>
        <taxon>Dikarya</taxon>
        <taxon>Ascomycota</taxon>
        <taxon>Pezizomycotina</taxon>
        <taxon>Sordariomycetes</taxon>
        <taxon>Hypocreomycetidae</taxon>
        <taxon>Glomerellales</taxon>
        <taxon>Glomerellaceae</taxon>
        <taxon>Colletotrichum</taxon>
        <taxon>Colletotrichum acutatum species complex</taxon>
    </lineage>
</organism>
<dbReference type="Pfam" id="PF00106">
    <property type="entry name" value="adh_short"/>
    <property type="match status" value="1"/>
</dbReference>
<accession>A0AAI9Y959</accession>
<dbReference type="InterPro" id="IPR036291">
    <property type="entry name" value="NAD(P)-bd_dom_sf"/>
</dbReference>
<dbReference type="Pfam" id="PF00149">
    <property type="entry name" value="Metallophos"/>
    <property type="match status" value="1"/>
</dbReference>
<dbReference type="GO" id="GO:0016491">
    <property type="term" value="F:oxidoreductase activity"/>
    <property type="evidence" value="ECO:0007669"/>
    <property type="project" value="UniProtKB-KW"/>
</dbReference>
<keyword evidence="3" id="KW-0560">Oxidoreductase</keyword>
<protein>
    <submittedName>
        <fullName evidence="5">Short-chain dehydrogenase</fullName>
    </submittedName>
</protein>
<dbReference type="InterPro" id="IPR002347">
    <property type="entry name" value="SDR_fam"/>
</dbReference>
<feature type="domain" description="Calcineurin-like phosphoesterase" evidence="4">
    <location>
        <begin position="606"/>
        <end position="776"/>
    </location>
</feature>
<name>A0AAI9Y959_9PEZI</name>
<sequence>MNSNAIFRVDGIVAVITGGGTGIGLTMARALVSQGAAKVYILGRRLEVLEDAAKEHPNLIPHKCDVTSKEDLQSVVDRITKEVGYVNLVIANSGVLGPSVRFNPAHSVSDLKKILFDDFSMTEMTEVLHVNITAAFFTMSAFLELLDAGNKNALKGGFGKPDQEGSNVIAIQSQVIFTSSISAFSRHFSSTPPYLASKTAVMQLTKQASSQLARHGIRVNGIAPGLFPSEIASGLIGDRKPETESPDDTKFIPARRFGGDEEMTGAILYLASRSGSYSNGSIMVMDGAPLHSATPVGMDGLPVSNEAERVTHVLPLFRFYLGEELVDEFRRQRETDENNEMTRMFRAAGEGQLDGLTRNILSKHGVDNNYHVHDWMRRAAKQLYRLADGSSFRKWRRSRRRKARDKVGRRLGNPSAAFDAVLGDQLRWGFRANYLVANIAEWRRLWPTNGNCSMSSFRDWRCIGSRTMHMIRSMQQYRVLTSYIRGTTIFPQRHMVAEGRRNDRNTGLASRAITYIMTRVIDACIPEHEWPSMMLQMQALVDRLEESHKDIRISSRHIKHHRKASFQILYLEHNNYSNYRVVPTTPYLGLIGHIGCVKDPGYISFVRDLLDQFRVVFYVLGNHEPYNSSWDNAWETLDGFGEANRSERKKNPASAVGDHITVLACTLFSDVPSSKMTPISNNLNNFREIDGWTVEEHCQLHKQDLAWLNSRVNAISVDSERKIVIFTHYSPTEDTRAVEPCHAQSDIKSGFQTDLRNEDCWKSPNVKVWAFGHTHYNCDFVDEATGKRLYTNQKGFSQEHSPGFREGNVVHVG</sequence>
<evidence type="ECO:0000259" key="4">
    <source>
        <dbReference type="Pfam" id="PF00149"/>
    </source>
</evidence>
<dbReference type="InterPro" id="IPR052178">
    <property type="entry name" value="Sec_Metab_Biosynth_SDR"/>
</dbReference>
<evidence type="ECO:0000313" key="6">
    <source>
        <dbReference type="Proteomes" id="UP001239213"/>
    </source>
</evidence>
<dbReference type="CDD" id="cd05233">
    <property type="entry name" value="SDR_c"/>
    <property type="match status" value="1"/>
</dbReference>
<reference evidence="5" key="1">
    <citation type="submission" date="2016-11" db="EMBL/GenBank/DDBJ databases">
        <title>The genome sequence of Colletotrichum cuscutae.</title>
        <authorList>
            <person name="Baroncelli R."/>
        </authorList>
    </citation>
    <scope>NUCLEOTIDE SEQUENCE</scope>
    <source>
        <strain evidence="5">IMI 304802</strain>
    </source>
</reference>
<evidence type="ECO:0000313" key="5">
    <source>
        <dbReference type="EMBL" id="KAK1490756.1"/>
    </source>
</evidence>
<dbReference type="PRINTS" id="PR00081">
    <property type="entry name" value="GDHRDH"/>
</dbReference>
<gene>
    <name evidence="5" type="ORF">CCUS01_14351</name>
</gene>
<dbReference type="AlphaFoldDB" id="A0AAI9Y959"/>
<dbReference type="InterPro" id="IPR004843">
    <property type="entry name" value="Calcineurin-like_PHP"/>
</dbReference>
<comment type="similarity">
    <text evidence="1">Belongs to the short-chain dehydrogenases/reductases (SDR) family.</text>
</comment>
<dbReference type="EMBL" id="MPDP01000038">
    <property type="protein sequence ID" value="KAK1490756.1"/>
    <property type="molecule type" value="Genomic_DNA"/>
</dbReference>
<dbReference type="Gene3D" id="3.40.50.720">
    <property type="entry name" value="NAD(P)-binding Rossmann-like Domain"/>
    <property type="match status" value="1"/>
</dbReference>
<comment type="caution">
    <text evidence="5">The sequence shown here is derived from an EMBL/GenBank/DDBJ whole genome shotgun (WGS) entry which is preliminary data.</text>
</comment>
<keyword evidence="6" id="KW-1185">Reference proteome</keyword>
<dbReference type="PANTHER" id="PTHR43618">
    <property type="entry name" value="7-ALPHA-HYDROXYSTEROID DEHYDROGENASE"/>
    <property type="match status" value="1"/>
</dbReference>
<evidence type="ECO:0000256" key="1">
    <source>
        <dbReference type="ARBA" id="ARBA00006484"/>
    </source>
</evidence>
<keyword evidence="2" id="KW-0521">NADP</keyword>
<dbReference type="GO" id="GO:0016787">
    <property type="term" value="F:hydrolase activity"/>
    <property type="evidence" value="ECO:0007669"/>
    <property type="project" value="InterPro"/>
</dbReference>
<dbReference type="InterPro" id="IPR029052">
    <property type="entry name" value="Metallo-depent_PP-like"/>
</dbReference>